<dbReference type="Gene3D" id="3.30.40.10">
    <property type="entry name" value="Zinc/RING finger domain, C3HC4 (zinc finger)"/>
    <property type="match status" value="1"/>
</dbReference>
<dbReference type="InterPro" id="IPR013083">
    <property type="entry name" value="Znf_RING/FYVE/PHD"/>
</dbReference>
<dbReference type="OrthoDB" id="8062037at2759"/>
<dbReference type="GO" id="GO:0008270">
    <property type="term" value="F:zinc ion binding"/>
    <property type="evidence" value="ECO:0007669"/>
    <property type="project" value="UniProtKB-KW"/>
</dbReference>
<name>A0A9N8DYH5_9STRA</name>
<evidence type="ECO:0000259" key="3">
    <source>
        <dbReference type="PROSITE" id="PS50089"/>
    </source>
</evidence>
<keyword evidence="5" id="KW-1185">Reference proteome</keyword>
<proteinExistence type="predicted"/>
<reference evidence="4" key="1">
    <citation type="submission" date="2020-06" db="EMBL/GenBank/DDBJ databases">
        <authorList>
            <consortium name="Plant Systems Biology data submission"/>
        </authorList>
    </citation>
    <scope>NUCLEOTIDE SEQUENCE</scope>
    <source>
        <strain evidence="4">D6</strain>
    </source>
</reference>
<evidence type="ECO:0000313" key="5">
    <source>
        <dbReference type="Proteomes" id="UP001153069"/>
    </source>
</evidence>
<gene>
    <name evidence="4" type="ORF">SEMRO_343_G121990.2</name>
</gene>
<dbReference type="SUPFAM" id="SSF57850">
    <property type="entry name" value="RING/U-box"/>
    <property type="match status" value="1"/>
</dbReference>
<keyword evidence="1" id="KW-0863">Zinc-finger</keyword>
<dbReference type="AlphaFoldDB" id="A0A9N8DYH5"/>
<keyword evidence="1" id="KW-0479">Metal-binding</keyword>
<keyword evidence="1" id="KW-0862">Zinc</keyword>
<comment type="caution">
    <text evidence="4">The sequence shown here is derived from an EMBL/GenBank/DDBJ whole genome shotgun (WGS) entry which is preliminary data.</text>
</comment>
<dbReference type="Proteomes" id="UP001153069">
    <property type="component" value="Unassembled WGS sequence"/>
</dbReference>
<evidence type="ECO:0000256" key="1">
    <source>
        <dbReference type="PROSITE-ProRule" id="PRU00175"/>
    </source>
</evidence>
<dbReference type="SMART" id="SM00184">
    <property type="entry name" value="RING"/>
    <property type="match status" value="1"/>
</dbReference>
<organism evidence="4 5">
    <name type="scientific">Seminavis robusta</name>
    <dbReference type="NCBI Taxonomy" id="568900"/>
    <lineage>
        <taxon>Eukaryota</taxon>
        <taxon>Sar</taxon>
        <taxon>Stramenopiles</taxon>
        <taxon>Ochrophyta</taxon>
        <taxon>Bacillariophyta</taxon>
        <taxon>Bacillariophyceae</taxon>
        <taxon>Bacillariophycidae</taxon>
        <taxon>Naviculales</taxon>
        <taxon>Naviculaceae</taxon>
        <taxon>Seminavis</taxon>
    </lineage>
</organism>
<sequence length="795" mass="90038">MSNHNDDETELKTELRLLNDRCVKVELIEGRGNTPGHTPNHRCMPSVVLNNHQDSHNVFYFHVPASLRFTFRTSSNNENLSVHRIRVFSADLNGHTKTHVLCGHDSTDDQGNEIVSRVPLLEFQLAQETGFQSFDIPHDKINTYKAYTLEVKDCYPAYGEDFTYLYQVCFDGVLQVAEENDADTTPALPVAQSTANNDPDVQSSWYLATAQADESTYDREHNQVQYSLHLETIPYHPIEYLARTATSNHGNHKFWVSLKQVPEADLVKITSMFDLGRYFYRIVCSERLCQVEGTAFVYGQTWEFEEEHALFRRQDVVDGNLGQLLNDCIVLDKVTGAPRLKSETHVGPAHLKTYPQPEHWKRPSKELFSCPPLGEPEKDNQGGWYYAQARPYYHENRDGLFYLTLKALEPDQDPFSFFQSETDRDGYLKENSAWKLCAPDSALLTESAPVTLDELGRMMNEKVTGGTRVAGKSIVCRNRDQDEDCYDVLFFQTQEIGNVGPFWNQWIVRNEETRTPQLRCIYVDAPEIQETYQDEDDVPPNKKAKSSTMDGEELESTRDGNCCCICLRSLDPTQDALATFPCQHQVHLICAMTSLVASTNSNCPLCRAPMQRRALGIELSRSSAARSSNNPNLANILSQWTFPTFGDTDTLHGNPFRLISRHHGFILTETSDDYRIVQRRPNQVNNSSSSAAASEESSVYGEGQLWQAVGDRLLRSVSSGRFLSLSEGQRAQNQTLLVTTVEPTCQFEVQGSRLIHVESDLCVEVGAGDAGDMQPLWLWSQDGDPWQHWECPEHA</sequence>
<dbReference type="InterPro" id="IPR001841">
    <property type="entry name" value="Znf_RING"/>
</dbReference>
<dbReference type="CDD" id="cd00161">
    <property type="entry name" value="beta-trefoil_Ricin-like"/>
    <property type="match status" value="1"/>
</dbReference>
<feature type="region of interest" description="Disordered" evidence="2">
    <location>
        <begin position="532"/>
        <end position="553"/>
    </location>
</feature>
<accession>A0A9N8DYH5</accession>
<dbReference type="PROSITE" id="PS50089">
    <property type="entry name" value="ZF_RING_2"/>
    <property type="match status" value="1"/>
</dbReference>
<dbReference type="InterPro" id="IPR035992">
    <property type="entry name" value="Ricin_B-like_lectins"/>
</dbReference>
<dbReference type="EMBL" id="CAICTM010000342">
    <property type="protein sequence ID" value="CAB9508339.1"/>
    <property type="molecule type" value="Genomic_DNA"/>
</dbReference>
<feature type="domain" description="RING-type" evidence="3">
    <location>
        <begin position="563"/>
        <end position="607"/>
    </location>
</feature>
<evidence type="ECO:0000313" key="4">
    <source>
        <dbReference type="EMBL" id="CAB9508339.1"/>
    </source>
</evidence>
<evidence type="ECO:0000256" key="2">
    <source>
        <dbReference type="SAM" id="MobiDB-lite"/>
    </source>
</evidence>
<dbReference type="Gene3D" id="2.80.10.50">
    <property type="match status" value="1"/>
</dbReference>
<protein>
    <recommendedName>
        <fullName evidence="3">RING-type domain-containing protein</fullName>
    </recommendedName>
</protein>
<dbReference type="SUPFAM" id="SSF50370">
    <property type="entry name" value="Ricin B-like lectins"/>
    <property type="match status" value="1"/>
</dbReference>